<dbReference type="InterPro" id="IPR048446">
    <property type="entry name" value="DncV_C"/>
</dbReference>
<evidence type="ECO:0000256" key="8">
    <source>
        <dbReference type="ARBA" id="ARBA00023118"/>
    </source>
</evidence>
<dbReference type="GO" id="GO:0046872">
    <property type="term" value="F:metal ion binding"/>
    <property type="evidence" value="ECO:0007669"/>
    <property type="project" value="UniProtKB-KW"/>
</dbReference>
<dbReference type="Pfam" id="PF21713">
    <property type="entry name" value="DncV_C"/>
    <property type="match status" value="1"/>
</dbReference>
<evidence type="ECO:0000259" key="11">
    <source>
        <dbReference type="Pfam" id="PF21654"/>
    </source>
</evidence>
<dbReference type="RefSeq" id="WP_077327332.1">
    <property type="nucleotide sequence ID" value="NZ_CP012098.1"/>
</dbReference>
<keyword evidence="7" id="KW-0546">Nucleotide metabolism</keyword>
<dbReference type="Proteomes" id="UP000188159">
    <property type="component" value="Chromosome"/>
</dbReference>
<keyword evidence="1" id="KW-0808">Transferase</keyword>
<keyword evidence="3" id="KW-0479">Metal-binding</keyword>
<feature type="domain" description="Cyclic GMP-AMP synthase C-terminal" evidence="12">
    <location>
        <begin position="173"/>
        <end position="298"/>
    </location>
</feature>
<evidence type="ECO:0000259" key="12">
    <source>
        <dbReference type="Pfam" id="PF21713"/>
    </source>
</evidence>
<keyword evidence="2" id="KW-0548">Nucleotidyltransferase</keyword>
<gene>
    <name evidence="13" type="ORF">DO83_14185</name>
</gene>
<evidence type="ECO:0000256" key="9">
    <source>
        <dbReference type="ARBA" id="ARBA00044145"/>
    </source>
</evidence>
<evidence type="ECO:0000313" key="14">
    <source>
        <dbReference type="Proteomes" id="UP000188159"/>
    </source>
</evidence>
<name>A0A1Q2CAC6_ANAHA</name>
<keyword evidence="8" id="KW-0051">Antiviral defense</keyword>
<feature type="domain" description="Cyclic GMP-AMP synthase DncV-like nucleotidyltransferase" evidence="11">
    <location>
        <begin position="48"/>
        <end position="132"/>
    </location>
</feature>
<dbReference type="GO" id="GO:0005524">
    <property type="term" value="F:ATP binding"/>
    <property type="evidence" value="ECO:0007669"/>
    <property type="project" value="UniProtKB-KW"/>
</dbReference>
<keyword evidence="5" id="KW-0067">ATP-binding</keyword>
<evidence type="ECO:0000256" key="4">
    <source>
        <dbReference type="ARBA" id="ARBA00022741"/>
    </source>
</evidence>
<organism evidence="13 14">
    <name type="scientific">Anaerostipes hadrus</name>
    <dbReference type="NCBI Taxonomy" id="649756"/>
    <lineage>
        <taxon>Bacteria</taxon>
        <taxon>Bacillati</taxon>
        <taxon>Bacillota</taxon>
        <taxon>Clostridia</taxon>
        <taxon>Lachnospirales</taxon>
        <taxon>Lachnospiraceae</taxon>
        <taxon>Anaerostipes</taxon>
    </lineage>
</organism>
<dbReference type="EMBL" id="CP012098">
    <property type="protein sequence ID" value="AQP40615.1"/>
    <property type="molecule type" value="Genomic_DNA"/>
</dbReference>
<protein>
    <recommendedName>
        <fullName evidence="9">Cyclic GMP-AMP synthase</fullName>
    </recommendedName>
</protein>
<evidence type="ECO:0000256" key="7">
    <source>
        <dbReference type="ARBA" id="ARBA00023080"/>
    </source>
</evidence>
<keyword evidence="6" id="KW-0460">Magnesium</keyword>
<evidence type="ECO:0000256" key="5">
    <source>
        <dbReference type="ARBA" id="ARBA00022840"/>
    </source>
</evidence>
<evidence type="ECO:0000256" key="2">
    <source>
        <dbReference type="ARBA" id="ARBA00022695"/>
    </source>
</evidence>
<sequence>MLDLNKLFEDFHDEISLTKTYKDKITTGRDALRTKIGNKFEEKGRKKPQHCTQGSYAMRTAIMPIEDDEFDLDNGVYLKGYSIEQDEWPSTQTVHIWVKDAVDGHTSNSPIDKNTCVRVVYEDKYHIDLPIYIMGENSDGNSIAYLAHKSKGWIESDPKAFTSWFQEFVNDNGQQIRCMVKYLKAWKDYKNIDIKGMAITILVCNNFSVTANRDDLSLLDTVTNILDSLEDSFHCYKPVTPTDEDLFADISETSKNSILNGLNNLKRKLDVAINEKNNEQEATDILRKVFGDRFPDGEDVNKDISEKTVAPIKLGNEDCHFA</sequence>
<accession>A0A1Q2CAC6</accession>
<evidence type="ECO:0000256" key="10">
    <source>
        <dbReference type="ARBA" id="ARBA00048304"/>
    </source>
</evidence>
<proteinExistence type="predicted"/>
<reference evidence="13 14" key="1">
    <citation type="journal article" date="2016" name="Sci. Rep.">
        <title>Accelerated dysbiosis of gut microbiota during aggravation of DSS-induced colitis by a butyrate-producing bacterium.</title>
        <authorList>
            <person name="Zhang Q."/>
            <person name="Wu Y."/>
            <person name="Wang J."/>
            <person name="Wu G."/>
            <person name="Long W."/>
            <person name="Xue Z."/>
            <person name="Wang L."/>
            <person name="Zhang X."/>
            <person name="Pang X."/>
            <person name="Zhao Y."/>
            <person name="Zhao L."/>
            <person name="Zhang C."/>
        </authorList>
    </citation>
    <scope>NUCLEOTIDE SEQUENCE [LARGE SCALE GENOMIC DNA]</scope>
    <source>
        <strain evidence="13 14">BPB5</strain>
    </source>
</reference>
<keyword evidence="4" id="KW-0547">Nucleotide-binding</keyword>
<dbReference type="AlphaFoldDB" id="A0A1Q2CAC6"/>
<dbReference type="GO" id="GO:0051607">
    <property type="term" value="P:defense response to virus"/>
    <property type="evidence" value="ECO:0007669"/>
    <property type="project" value="UniProtKB-KW"/>
</dbReference>
<dbReference type="InterPro" id="IPR048445">
    <property type="entry name" value="DncV-like_NTFase"/>
</dbReference>
<evidence type="ECO:0000256" key="3">
    <source>
        <dbReference type="ARBA" id="ARBA00022723"/>
    </source>
</evidence>
<dbReference type="Pfam" id="PF21654">
    <property type="entry name" value="DncV-like_NTFase"/>
    <property type="match status" value="1"/>
</dbReference>
<evidence type="ECO:0000313" key="13">
    <source>
        <dbReference type="EMBL" id="AQP40615.1"/>
    </source>
</evidence>
<dbReference type="GO" id="GO:0016779">
    <property type="term" value="F:nucleotidyltransferase activity"/>
    <property type="evidence" value="ECO:0007669"/>
    <property type="project" value="UniProtKB-KW"/>
</dbReference>
<dbReference type="GO" id="GO:0009117">
    <property type="term" value="P:nucleotide metabolic process"/>
    <property type="evidence" value="ECO:0007669"/>
    <property type="project" value="UniProtKB-KW"/>
</dbReference>
<evidence type="ECO:0000256" key="6">
    <source>
        <dbReference type="ARBA" id="ARBA00022842"/>
    </source>
</evidence>
<evidence type="ECO:0000256" key="1">
    <source>
        <dbReference type="ARBA" id="ARBA00022679"/>
    </source>
</evidence>
<comment type="catalytic activity">
    <reaction evidence="10">
        <text>GTP + ATP = 3',3'-cGAMP + 2 diphosphate</text>
        <dbReference type="Rhea" id="RHEA:35647"/>
        <dbReference type="ChEBI" id="CHEBI:30616"/>
        <dbReference type="ChEBI" id="CHEBI:33019"/>
        <dbReference type="ChEBI" id="CHEBI:37565"/>
        <dbReference type="ChEBI" id="CHEBI:71501"/>
    </reaction>
    <physiologicalReaction direction="left-to-right" evidence="10">
        <dbReference type="Rhea" id="RHEA:35648"/>
    </physiologicalReaction>
</comment>